<proteinExistence type="predicted"/>
<dbReference type="EMBL" id="JADFTS010000007">
    <property type="protein sequence ID" value="KAF9599130.1"/>
    <property type="molecule type" value="Genomic_DNA"/>
</dbReference>
<keyword evidence="3" id="KW-1185">Reference proteome</keyword>
<name>A0A835HH57_9MAGN</name>
<feature type="region of interest" description="Disordered" evidence="1">
    <location>
        <begin position="76"/>
        <end position="99"/>
    </location>
</feature>
<dbReference type="AlphaFoldDB" id="A0A835HH57"/>
<evidence type="ECO:0000256" key="1">
    <source>
        <dbReference type="SAM" id="MobiDB-lite"/>
    </source>
</evidence>
<organism evidence="2 3">
    <name type="scientific">Coptis chinensis</name>
    <dbReference type="NCBI Taxonomy" id="261450"/>
    <lineage>
        <taxon>Eukaryota</taxon>
        <taxon>Viridiplantae</taxon>
        <taxon>Streptophyta</taxon>
        <taxon>Embryophyta</taxon>
        <taxon>Tracheophyta</taxon>
        <taxon>Spermatophyta</taxon>
        <taxon>Magnoliopsida</taxon>
        <taxon>Ranunculales</taxon>
        <taxon>Ranunculaceae</taxon>
        <taxon>Coptidoideae</taxon>
        <taxon>Coptis</taxon>
    </lineage>
</organism>
<sequence>MSLHSNPLLLAVRRCSFAIAGAIPVIAASLGLIQCGGSFSGSGGGKVSGGGFSNGGVTDGTQGGYTSNGNVCGGFSGHGGGDGGQDRTNSTRIKFRPEKTIRLQTRNNEKLEKNSPMKLPRKKVVYPLGKIV</sequence>
<dbReference type="Proteomes" id="UP000631114">
    <property type="component" value="Unassembled WGS sequence"/>
</dbReference>
<evidence type="ECO:0000313" key="2">
    <source>
        <dbReference type="EMBL" id="KAF9599130.1"/>
    </source>
</evidence>
<comment type="caution">
    <text evidence="2">The sequence shown here is derived from an EMBL/GenBank/DDBJ whole genome shotgun (WGS) entry which is preliminary data.</text>
</comment>
<protein>
    <submittedName>
        <fullName evidence="2">Uncharacterized protein</fullName>
    </submittedName>
</protein>
<gene>
    <name evidence="2" type="ORF">IFM89_035409</name>
</gene>
<evidence type="ECO:0000313" key="3">
    <source>
        <dbReference type="Proteomes" id="UP000631114"/>
    </source>
</evidence>
<reference evidence="2 3" key="1">
    <citation type="submission" date="2020-10" db="EMBL/GenBank/DDBJ databases">
        <title>The Coptis chinensis genome and diversification of protoberbering-type alkaloids.</title>
        <authorList>
            <person name="Wang B."/>
            <person name="Shu S."/>
            <person name="Song C."/>
            <person name="Liu Y."/>
        </authorList>
    </citation>
    <scope>NUCLEOTIDE SEQUENCE [LARGE SCALE GENOMIC DNA]</scope>
    <source>
        <strain evidence="2">HL-2020</strain>
        <tissue evidence="2">Leaf</tissue>
    </source>
</reference>
<accession>A0A835HH57</accession>